<name>A0A2K3CTC9_CHLRE</name>
<dbReference type="Proteomes" id="UP000006906">
    <property type="component" value="Chromosome 16"/>
</dbReference>
<dbReference type="GO" id="GO:0016121">
    <property type="term" value="P:carotene catabolic process"/>
    <property type="evidence" value="ECO:0000318"/>
    <property type="project" value="GO_Central"/>
</dbReference>
<dbReference type="Gramene" id="PNW71521">
    <property type="protein sequence ID" value="PNW71521"/>
    <property type="gene ID" value="CHLRE_16g657800v5"/>
</dbReference>
<evidence type="ECO:0000313" key="6">
    <source>
        <dbReference type="Proteomes" id="UP000006906"/>
    </source>
</evidence>
<dbReference type="ExpressionAtlas" id="A0A2K3CTC9">
    <property type="expression patterns" value="baseline and differential"/>
</dbReference>
<reference evidence="5 6" key="1">
    <citation type="journal article" date="2007" name="Science">
        <title>The Chlamydomonas genome reveals the evolution of key animal and plant functions.</title>
        <authorList>
            <person name="Merchant S.S."/>
            <person name="Prochnik S.E."/>
            <person name="Vallon O."/>
            <person name="Harris E.H."/>
            <person name="Karpowicz S.J."/>
            <person name="Witman G.B."/>
            <person name="Terry A."/>
            <person name="Salamov A."/>
            <person name="Fritz-Laylin L.K."/>
            <person name="Marechal-Drouard L."/>
            <person name="Marshall W.F."/>
            <person name="Qu L.H."/>
            <person name="Nelson D.R."/>
            <person name="Sanderfoot A.A."/>
            <person name="Spalding M.H."/>
            <person name="Kapitonov V.V."/>
            <person name="Ren Q."/>
            <person name="Ferris P."/>
            <person name="Lindquist E."/>
            <person name="Shapiro H."/>
            <person name="Lucas S.M."/>
            <person name="Grimwood J."/>
            <person name="Schmutz J."/>
            <person name="Cardol P."/>
            <person name="Cerutti H."/>
            <person name="Chanfreau G."/>
            <person name="Chen C.L."/>
            <person name="Cognat V."/>
            <person name="Croft M.T."/>
            <person name="Dent R."/>
            <person name="Dutcher S."/>
            <person name="Fernandez E."/>
            <person name="Fukuzawa H."/>
            <person name="Gonzalez-Ballester D."/>
            <person name="Gonzalez-Halphen D."/>
            <person name="Hallmann A."/>
            <person name="Hanikenne M."/>
            <person name="Hippler M."/>
            <person name="Inwood W."/>
            <person name="Jabbari K."/>
            <person name="Kalanon M."/>
            <person name="Kuras R."/>
            <person name="Lefebvre P.A."/>
            <person name="Lemaire S.D."/>
            <person name="Lobanov A.V."/>
            <person name="Lohr M."/>
            <person name="Manuell A."/>
            <person name="Meier I."/>
            <person name="Mets L."/>
            <person name="Mittag M."/>
            <person name="Mittelmeier T."/>
            <person name="Moroney J.V."/>
            <person name="Moseley J."/>
            <person name="Napoli C."/>
            <person name="Nedelcu A.M."/>
            <person name="Niyogi K."/>
            <person name="Novoselov S.V."/>
            <person name="Paulsen I.T."/>
            <person name="Pazour G."/>
            <person name="Purton S."/>
            <person name="Ral J.P."/>
            <person name="Riano-Pachon D.M."/>
            <person name="Riekhof W."/>
            <person name="Rymarquis L."/>
            <person name="Schroda M."/>
            <person name="Stern D."/>
            <person name="Umen J."/>
            <person name="Willows R."/>
            <person name="Wilson N."/>
            <person name="Zimmer S.L."/>
            <person name="Allmer J."/>
            <person name="Balk J."/>
            <person name="Bisova K."/>
            <person name="Chen C.J."/>
            <person name="Elias M."/>
            <person name="Gendler K."/>
            <person name="Hauser C."/>
            <person name="Lamb M.R."/>
            <person name="Ledford H."/>
            <person name="Long J.C."/>
            <person name="Minagawa J."/>
            <person name="Page M.D."/>
            <person name="Pan J."/>
            <person name="Pootakham W."/>
            <person name="Roje S."/>
            <person name="Rose A."/>
            <person name="Stahlberg E."/>
            <person name="Terauchi A.M."/>
            <person name="Yang P."/>
            <person name="Ball S."/>
            <person name="Bowler C."/>
            <person name="Dieckmann C.L."/>
            <person name="Gladyshev V.N."/>
            <person name="Green P."/>
            <person name="Jorgensen R."/>
            <person name="Mayfield S."/>
            <person name="Mueller-Roeber B."/>
            <person name="Rajamani S."/>
            <person name="Sayre R.T."/>
            <person name="Brokstein P."/>
            <person name="Dubchak I."/>
            <person name="Goodstein D."/>
            <person name="Hornick L."/>
            <person name="Huang Y.W."/>
            <person name="Jhaveri J."/>
            <person name="Luo Y."/>
            <person name="Martinez D."/>
            <person name="Ngau W.C."/>
            <person name="Otillar B."/>
            <person name="Poliakov A."/>
            <person name="Porter A."/>
            <person name="Szajkowski L."/>
            <person name="Werner G."/>
            <person name="Zhou K."/>
            <person name="Grigoriev I.V."/>
            <person name="Rokhsar D.S."/>
            <person name="Grossman A.R."/>
        </authorList>
    </citation>
    <scope>NUCLEOTIDE SEQUENCE [LARGE SCALE GENOMIC DNA]</scope>
    <source>
        <strain evidence="6">CC-503</strain>
    </source>
</reference>
<dbReference type="PANTHER" id="PTHR10543:SF138">
    <property type="entry name" value="CAROTENOID OXYGENASE"/>
    <property type="match status" value="1"/>
</dbReference>
<evidence type="ECO:0000256" key="4">
    <source>
        <dbReference type="PIRSR" id="PIRSR604294-1"/>
    </source>
</evidence>
<dbReference type="OrthoDB" id="1069523at2759"/>
<evidence type="ECO:0000256" key="2">
    <source>
        <dbReference type="ARBA" id="ARBA00022723"/>
    </source>
</evidence>
<dbReference type="PaxDb" id="3055-EDO99725"/>
<dbReference type="InterPro" id="IPR004294">
    <property type="entry name" value="Carotenoid_Oase"/>
</dbReference>
<protein>
    <recommendedName>
        <fullName evidence="7">Carotenoid oxygenase</fullName>
    </recommendedName>
</protein>
<dbReference type="EMBL" id="CM008977">
    <property type="protein sequence ID" value="PNW71521.1"/>
    <property type="molecule type" value="Genomic_DNA"/>
</dbReference>
<dbReference type="InParanoid" id="A0A2K3CTC9"/>
<dbReference type="GO" id="GO:0010436">
    <property type="term" value="F:carotenoid dioxygenase activity"/>
    <property type="evidence" value="ECO:0000318"/>
    <property type="project" value="GO_Central"/>
</dbReference>
<keyword evidence="6" id="KW-1185">Reference proteome</keyword>
<feature type="binding site" evidence="4">
    <location>
        <position position="266"/>
    </location>
    <ligand>
        <name>Fe cation</name>
        <dbReference type="ChEBI" id="CHEBI:24875"/>
        <note>catalytic</note>
    </ligand>
</feature>
<dbReference type="AlphaFoldDB" id="A0A2K3CTC9"/>
<feature type="binding site" evidence="4">
    <location>
        <position position="133"/>
    </location>
    <ligand>
        <name>Fe cation</name>
        <dbReference type="ChEBI" id="CHEBI:24875"/>
        <note>catalytic</note>
    </ligand>
</feature>
<evidence type="ECO:0000256" key="3">
    <source>
        <dbReference type="ARBA" id="ARBA00023004"/>
    </source>
</evidence>
<proteinExistence type="inferred from homology"/>
<accession>A0A2K3CTC9</accession>
<evidence type="ECO:0008006" key="7">
    <source>
        <dbReference type="Google" id="ProtNLM"/>
    </source>
</evidence>
<feature type="binding site" evidence="4">
    <location>
        <position position="188"/>
    </location>
    <ligand>
        <name>Fe cation</name>
        <dbReference type="ChEBI" id="CHEBI:24875"/>
        <note>catalytic</note>
    </ligand>
</feature>
<comment type="similarity">
    <text evidence="1">Belongs to the carotenoid oxygenase family.</text>
</comment>
<keyword evidence="2 4" id="KW-0479">Metal-binding</keyword>
<evidence type="ECO:0000313" key="5">
    <source>
        <dbReference type="EMBL" id="PNW71521.1"/>
    </source>
</evidence>
<dbReference type="KEGG" id="cre:CHLRE_16g657800v5"/>
<feature type="binding site" evidence="4">
    <location>
        <position position="493"/>
    </location>
    <ligand>
        <name>Fe cation</name>
        <dbReference type="ChEBI" id="CHEBI:24875"/>
        <note>catalytic</note>
    </ligand>
</feature>
<organism evidence="5 6">
    <name type="scientific">Chlamydomonas reinhardtii</name>
    <name type="common">Chlamydomonas smithii</name>
    <dbReference type="NCBI Taxonomy" id="3055"/>
    <lineage>
        <taxon>Eukaryota</taxon>
        <taxon>Viridiplantae</taxon>
        <taxon>Chlorophyta</taxon>
        <taxon>core chlorophytes</taxon>
        <taxon>Chlorophyceae</taxon>
        <taxon>CS clade</taxon>
        <taxon>Chlamydomonadales</taxon>
        <taxon>Chlamydomonadaceae</taxon>
        <taxon>Chlamydomonas</taxon>
    </lineage>
</organism>
<evidence type="ECO:0000256" key="1">
    <source>
        <dbReference type="ARBA" id="ARBA00006787"/>
    </source>
</evidence>
<keyword evidence="3 4" id="KW-0408">Iron</keyword>
<gene>
    <name evidence="5" type="ORF">CHLRE_16g657800v5</name>
</gene>
<dbReference type="PANTHER" id="PTHR10543">
    <property type="entry name" value="BETA-CAROTENE DIOXYGENASE"/>
    <property type="match status" value="1"/>
</dbReference>
<dbReference type="RefSeq" id="XP_001697842.2">
    <property type="nucleotide sequence ID" value="XM_001697790.3"/>
</dbReference>
<dbReference type="GO" id="GO:0046872">
    <property type="term" value="F:metal ion binding"/>
    <property type="evidence" value="ECO:0007669"/>
    <property type="project" value="UniProtKB-KW"/>
</dbReference>
<comment type="cofactor">
    <cofactor evidence="4">
        <name>Fe(2+)</name>
        <dbReference type="ChEBI" id="CHEBI:29033"/>
    </cofactor>
    <text evidence="4">Binds 1 Fe(2+) ion per subunit.</text>
</comment>
<sequence length="522" mass="56823">MEALLRKSGVDNPRYKRHNFDGDGMILSVAFKDGQAYFRNRFVRTTGFEKEQEAGRPLFRNSFSRGSADGSPFFNPFDLSFKNVANTGVLAWGGQLYALWEAGLPYAMDPTSLATRGESRMGGALKGTTFAAHYRITTEADGSQRWVSFSTATGFGGSAVTFYEFAEDGSLVHETVHKLENTSMVFIHDMLVSEHYYIIILGPIEFSGKKFATEYVFSKCSIAECLTYNPDKPGRVVLVPRPGRPSGKSTSLVPRTLEIPPCFVFHHVNAFEPEPEAGVAAGAVAGEPVVVIDTVAWDKVSFEVNQYTYGPDYYTGGSRSHLVRLVVDPAGGRVTPHRLLRRTVEFASPDPRATARPHSAVFGGCDMVDHPLHWGPIQGVFRADIDPQLGLTPATSSAAARQQAERAVAAGADGTAPGVKADVWFAGPRRFPGEPMFVPRPGADSREGEGWVLVAVHNADTQTGELVILDAQHLSKGPLATIRLPHRLPAGLHGSWHGSFLGPDPSQQQQPRFQELATIRAL</sequence>
<dbReference type="GeneID" id="5723401"/>
<dbReference type="Pfam" id="PF03055">
    <property type="entry name" value="RPE65"/>
    <property type="match status" value="1"/>
</dbReference>